<dbReference type="Gene3D" id="2.60.40.1120">
    <property type="entry name" value="Carboxypeptidase-like, regulatory domain"/>
    <property type="match status" value="1"/>
</dbReference>
<evidence type="ECO:0000313" key="2">
    <source>
        <dbReference type="EMBL" id="NOU58929.1"/>
    </source>
</evidence>
<protein>
    <submittedName>
        <fullName evidence="2">Carboxypeptidase-like regulatory domain-containing protein</fullName>
    </submittedName>
</protein>
<evidence type="ECO:0000256" key="1">
    <source>
        <dbReference type="SAM" id="SignalP"/>
    </source>
</evidence>
<organism evidence="2 3">
    <name type="scientific">Marinifilum caeruleilacunae</name>
    <dbReference type="NCBI Taxonomy" id="2499076"/>
    <lineage>
        <taxon>Bacteria</taxon>
        <taxon>Pseudomonadati</taxon>
        <taxon>Bacteroidota</taxon>
        <taxon>Bacteroidia</taxon>
        <taxon>Marinilabiliales</taxon>
        <taxon>Marinifilaceae</taxon>
    </lineage>
</organism>
<dbReference type="RefSeq" id="WP_171594209.1">
    <property type="nucleotide sequence ID" value="NZ_RZNH01000004.1"/>
</dbReference>
<reference evidence="2 3" key="1">
    <citation type="submission" date="2018-12" db="EMBL/GenBank/DDBJ databases">
        <title>Marinifilum JC070 sp. nov., a marine bacterium isolated from Yongle Blue Hole in the South China Sea.</title>
        <authorList>
            <person name="Fu T."/>
        </authorList>
    </citation>
    <scope>NUCLEOTIDE SEQUENCE [LARGE SCALE GENOMIC DNA]</scope>
    <source>
        <strain evidence="2 3">JC070</strain>
    </source>
</reference>
<comment type="caution">
    <text evidence="2">The sequence shown here is derived from an EMBL/GenBank/DDBJ whole genome shotgun (WGS) entry which is preliminary data.</text>
</comment>
<evidence type="ECO:0000313" key="3">
    <source>
        <dbReference type="Proteomes" id="UP000732105"/>
    </source>
</evidence>
<dbReference type="InterPro" id="IPR008969">
    <property type="entry name" value="CarboxyPept-like_regulatory"/>
</dbReference>
<keyword evidence="1" id="KW-0732">Signal</keyword>
<proteinExistence type="predicted"/>
<dbReference type="EMBL" id="RZNH01000004">
    <property type="protein sequence ID" value="NOU58929.1"/>
    <property type="molecule type" value="Genomic_DNA"/>
</dbReference>
<keyword evidence="3" id="KW-1185">Reference proteome</keyword>
<feature type="signal peptide" evidence="1">
    <location>
        <begin position="1"/>
        <end position="21"/>
    </location>
</feature>
<gene>
    <name evidence="2" type="ORF">ELS83_03795</name>
</gene>
<sequence>MPKLFLIAILLFTLPLNNVSAQNTSQTIRGKIIDSESKKALKNVEVFVSGTTIGTTTNKNGEFILHSPEIPCHVGVMHVAYQPKVLTINKSEEVEVELTKSVKSIGEVKIKGKNKRKQNLRMFKKYFLYYAENSQVKILNDSVLRFRKDEYDFHTFCTSPLIIENKHLGYQIKVLIKDFHVCKKDKVGGKKISINSFTDNALFKLEAFYYYQDMPVSSSITKTLIKSNRRKHYYGSLRHFLTSLYANNLVTNGYKLQCIPESGDKAIILSKTGENIKRYRFQSEKVKVTYCESFDHKPINLTSGVTAFTEWPTVFISLEKEFDVHPNGTSSNLSFEVHGAMGQRSLANTLPSNYIPEKNPAFNF</sequence>
<dbReference type="Pfam" id="PF13715">
    <property type="entry name" value="CarbopepD_reg_2"/>
    <property type="match status" value="1"/>
</dbReference>
<feature type="chain" id="PRO_5046050355" evidence="1">
    <location>
        <begin position="22"/>
        <end position="364"/>
    </location>
</feature>
<dbReference type="SUPFAM" id="SSF49464">
    <property type="entry name" value="Carboxypeptidase regulatory domain-like"/>
    <property type="match status" value="1"/>
</dbReference>
<accession>A0ABX1WS51</accession>
<dbReference type="Proteomes" id="UP000732105">
    <property type="component" value="Unassembled WGS sequence"/>
</dbReference>
<name>A0ABX1WS51_9BACT</name>